<feature type="compositionally biased region" description="Polar residues" evidence="1">
    <location>
        <begin position="251"/>
        <end position="269"/>
    </location>
</feature>
<gene>
    <name evidence="2" type="ORF">OHK93_005839</name>
</gene>
<feature type="compositionally biased region" description="Low complexity" evidence="1">
    <location>
        <begin position="436"/>
        <end position="454"/>
    </location>
</feature>
<protein>
    <submittedName>
        <fullName evidence="2">Uncharacterized protein</fullName>
    </submittedName>
</protein>
<dbReference type="AlphaFoldDB" id="A0AA43QIY1"/>
<reference evidence="2" key="1">
    <citation type="journal article" date="2023" name="Genome Biol. Evol.">
        <title>First Whole Genome Sequence and Flow Cytometry Genome Size Data for the Lichen-Forming Fungus Ramalina farinacea (Ascomycota).</title>
        <authorList>
            <person name="Llewellyn T."/>
            <person name="Mian S."/>
            <person name="Hill R."/>
            <person name="Leitch I.J."/>
            <person name="Gaya E."/>
        </authorList>
    </citation>
    <scope>NUCLEOTIDE SEQUENCE</scope>
    <source>
        <strain evidence="2">LIQ254RAFAR</strain>
    </source>
</reference>
<feature type="compositionally biased region" description="Polar residues" evidence="1">
    <location>
        <begin position="311"/>
        <end position="320"/>
    </location>
</feature>
<evidence type="ECO:0000256" key="1">
    <source>
        <dbReference type="SAM" id="MobiDB-lite"/>
    </source>
</evidence>
<name>A0AA43QIY1_9LECA</name>
<evidence type="ECO:0000313" key="2">
    <source>
        <dbReference type="EMBL" id="MDI1486607.1"/>
    </source>
</evidence>
<sequence length="940" mass="104308">MRGKLDQTPMIITVGDESSSSDSEASLTPESSISDEQGERVNRRDTKPRGRNGPSAKAAGAKLQPPFQPLDLQEPFRGRRQGLTVDTESARSVSAGGGPPANYERARSPYSYRPPQNTQEETHKARPVPASRAPRGTHATGGTGEYFLSPEILSPNVHTSRNGSASGSSGSYFQPQTASAHPHDSQPSYSRKRSEVTQENPQRPTRPPIERRVSALPQLGSNPRSAQTASAARSRYVESSSDEDRKYAKIRSQSGQLSSEALPTKSSYFDTPPRPERQYNSSLHNSPPRSPLSPEHTRGTFLNRDALLTGSGLQHLSSQLEGLHSDSRRVSPRASPLPSPRASPTHSPFASPPRTPPEPPRHHKRSTTVGSLKKDSPTSRPSSPLSSRPSSPNPAAQRFSVRSMENEAPPSPGLSKDRRTSTWDSAGGSNRDSYSRPPADARAPPAAVPNPERVASYEKTDPQYRRDRHPSYNPTGSLGVSVEPAHGGSRQRSSSNASARGPPVLHQTASDPSRVSDARPPSGPYVPAAAGGMLGAGLVDPGSSHRSRSTAPGSSHRHRSRSRTAPDVRTVQRSRSSAPVAVVAASDAPTQPAFLPPCPRTEPVAGYDDWYELAINRSESNMDICPDCRNNIFGSGYERDFRRRDLPERGEKLICGISDPWVRLACLEQFKKRKHDTTLLKYLAEVSKDYSPCPQGHLVEDRKWYHLRDNETDKDYDEFQICSHCLMSLEVLYPKMADMFHRSKDIERKKDPRVCDLRSDVVRFGQYLDHLGSMDRQLKETGRDPNTSDFIWQVKLMTVITPCRGDAIHYGQDMHLHPDIPELTICEECYYKDVRPMVKKFSRADPRHFALKISPDAKEKVGGTSCMLYSPRMKQIFESACLDRDFEALDKAVKKRNGLLKDLEEAKMLYHKTPTDPALKEDVEYLTEKWKKLARKHDRN</sequence>
<accession>A0AA43QIY1</accession>
<dbReference type="EMBL" id="JAPUFD010000003">
    <property type="protein sequence ID" value="MDI1486607.1"/>
    <property type="molecule type" value="Genomic_DNA"/>
</dbReference>
<feature type="compositionally biased region" description="Low complexity" evidence="1">
    <location>
        <begin position="378"/>
        <end position="394"/>
    </location>
</feature>
<proteinExistence type="predicted"/>
<feature type="compositionally biased region" description="Basic and acidic residues" evidence="1">
    <location>
        <begin position="455"/>
        <end position="465"/>
    </location>
</feature>
<feature type="compositionally biased region" description="Basic and acidic residues" evidence="1">
    <location>
        <begin position="37"/>
        <end position="48"/>
    </location>
</feature>
<organism evidence="2 3">
    <name type="scientific">Ramalina farinacea</name>
    <dbReference type="NCBI Taxonomy" id="258253"/>
    <lineage>
        <taxon>Eukaryota</taxon>
        <taxon>Fungi</taxon>
        <taxon>Dikarya</taxon>
        <taxon>Ascomycota</taxon>
        <taxon>Pezizomycotina</taxon>
        <taxon>Lecanoromycetes</taxon>
        <taxon>OSLEUM clade</taxon>
        <taxon>Lecanoromycetidae</taxon>
        <taxon>Lecanorales</taxon>
        <taxon>Lecanorineae</taxon>
        <taxon>Ramalinaceae</taxon>
        <taxon>Ramalina</taxon>
    </lineage>
</organism>
<keyword evidence="3" id="KW-1185">Reference proteome</keyword>
<feature type="compositionally biased region" description="Polar residues" evidence="1">
    <location>
        <begin position="422"/>
        <end position="432"/>
    </location>
</feature>
<feature type="region of interest" description="Disordered" evidence="1">
    <location>
        <begin position="1"/>
        <end position="576"/>
    </location>
</feature>
<feature type="compositionally biased region" description="Low complexity" evidence="1">
    <location>
        <begin position="224"/>
        <end position="234"/>
    </location>
</feature>
<feature type="compositionally biased region" description="Polar residues" evidence="1">
    <location>
        <begin position="172"/>
        <end position="189"/>
    </location>
</feature>
<feature type="compositionally biased region" description="Low complexity" evidence="1">
    <location>
        <begin position="17"/>
        <end position="32"/>
    </location>
</feature>
<feature type="compositionally biased region" description="Low complexity" evidence="1">
    <location>
        <begin position="487"/>
        <end position="501"/>
    </location>
</feature>
<comment type="caution">
    <text evidence="2">The sequence shown here is derived from an EMBL/GenBank/DDBJ whole genome shotgun (WGS) entry which is preliminary data.</text>
</comment>
<dbReference type="Proteomes" id="UP001161017">
    <property type="component" value="Unassembled WGS sequence"/>
</dbReference>
<evidence type="ECO:0000313" key="3">
    <source>
        <dbReference type="Proteomes" id="UP001161017"/>
    </source>
</evidence>
<feature type="compositionally biased region" description="Polar residues" evidence="1">
    <location>
        <begin position="278"/>
        <end position="287"/>
    </location>
</feature>